<dbReference type="CDD" id="cd17535">
    <property type="entry name" value="REC_NarL-like"/>
    <property type="match status" value="1"/>
</dbReference>
<dbReference type="SUPFAM" id="SSF52172">
    <property type="entry name" value="CheY-like"/>
    <property type="match status" value="1"/>
</dbReference>
<dbReference type="GO" id="GO:0006355">
    <property type="term" value="P:regulation of DNA-templated transcription"/>
    <property type="evidence" value="ECO:0007669"/>
    <property type="project" value="InterPro"/>
</dbReference>
<dbReference type="InterPro" id="IPR003594">
    <property type="entry name" value="HATPase_dom"/>
</dbReference>
<evidence type="ECO:0000259" key="9">
    <source>
        <dbReference type="PROSITE" id="PS50112"/>
    </source>
</evidence>
<evidence type="ECO:0000256" key="1">
    <source>
        <dbReference type="ARBA" id="ARBA00022679"/>
    </source>
</evidence>
<evidence type="ECO:0000259" key="10">
    <source>
        <dbReference type="PROSITE" id="PS50113"/>
    </source>
</evidence>
<evidence type="ECO:0008006" key="13">
    <source>
        <dbReference type="Google" id="ProtNLM"/>
    </source>
</evidence>
<dbReference type="InterPro" id="IPR013767">
    <property type="entry name" value="PAS_fold"/>
</dbReference>
<dbReference type="Proteomes" id="UP001179121">
    <property type="component" value="Chromosome"/>
</dbReference>
<name>A0AA86N199_9BACT</name>
<feature type="domain" description="Histidine kinase" evidence="7">
    <location>
        <begin position="404"/>
        <end position="602"/>
    </location>
</feature>
<keyword evidence="5" id="KW-0175">Coiled coil</keyword>
<evidence type="ECO:0000313" key="11">
    <source>
        <dbReference type="EMBL" id="CAI4032799.1"/>
    </source>
</evidence>
<dbReference type="CDD" id="cd00130">
    <property type="entry name" value="PAS"/>
    <property type="match status" value="2"/>
</dbReference>
<keyword evidence="4" id="KW-0597">Phosphoprotein</keyword>
<dbReference type="CDD" id="cd16917">
    <property type="entry name" value="HATPase_UhpB-NarQ-NarX-like"/>
    <property type="match status" value="1"/>
</dbReference>
<dbReference type="Pfam" id="PF00989">
    <property type="entry name" value="PAS"/>
    <property type="match status" value="1"/>
</dbReference>
<dbReference type="SUPFAM" id="SSF55874">
    <property type="entry name" value="ATPase domain of HSP90 chaperone/DNA topoisomerase II/histidine kinase"/>
    <property type="match status" value="1"/>
</dbReference>
<evidence type="ECO:0000256" key="3">
    <source>
        <dbReference type="ARBA" id="ARBA00023012"/>
    </source>
</evidence>
<feature type="domain" description="Response regulatory" evidence="8">
    <location>
        <begin position="613"/>
        <end position="731"/>
    </location>
</feature>
<evidence type="ECO:0000256" key="6">
    <source>
        <dbReference type="SAM" id="Phobius"/>
    </source>
</evidence>
<dbReference type="KEGG" id="nti:DNFV4_03229"/>
<dbReference type="Gene3D" id="3.30.450.20">
    <property type="entry name" value="PAS domain"/>
    <property type="match status" value="2"/>
</dbReference>
<dbReference type="PANTHER" id="PTHR24421:SF58">
    <property type="entry name" value="SIGNAL TRANSDUCTION HISTIDINE-PROTEIN KINASE_PHOSPHATASE UHPB"/>
    <property type="match status" value="1"/>
</dbReference>
<evidence type="ECO:0000313" key="12">
    <source>
        <dbReference type="Proteomes" id="UP001179121"/>
    </source>
</evidence>
<evidence type="ECO:0000259" key="7">
    <source>
        <dbReference type="PROSITE" id="PS50109"/>
    </source>
</evidence>
<proteinExistence type="predicted"/>
<dbReference type="PROSITE" id="PS50110">
    <property type="entry name" value="RESPONSE_REGULATORY"/>
    <property type="match status" value="1"/>
</dbReference>
<keyword evidence="6" id="KW-1133">Transmembrane helix</keyword>
<dbReference type="SMART" id="SM00086">
    <property type="entry name" value="PAC"/>
    <property type="match status" value="2"/>
</dbReference>
<dbReference type="InterPro" id="IPR011712">
    <property type="entry name" value="Sig_transdc_His_kin_sub3_dim/P"/>
</dbReference>
<dbReference type="InterPro" id="IPR058245">
    <property type="entry name" value="NreC/VraR/RcsB-like_REC"/>
</dbReference>
<dbReference type="SMART" id="SM00387">
    <property type="entry name" value="HATPase_c"/>
    <property type="match status" value="1"/>
</dbReference>
<dbReference type="InterPro" id="IPR001789">
    <property type="entry name" value="Sig_transdc_resp-reg_receiver"/>
</dbReference>
<dbReference type="InterPro" id="IPR000700">
    <property type="entry name" value="PAS-assoc_C"/>
</dbReference>
<dbReference type="AlphaFoldDB" id="A0AA86N199"/>
<dbReference type="GO" id="GO:0046983">
    <property type="term" value="F:protein dimerization activity"/>
    <property type="evidence" value="ECO:0007669"/>
    <property type="project" value="InterPro"/>
</dbReference>
<dbReference type="GO" id="GO:0000155">
    <property type="term" value="F:phosphorelay sensor kinase activity"/>
    <property type="evidence" value="ECO:0007669"/>
    <property type="project" value="InterPro"/>
</dbReference>
<keyword evidence="2" id="KW-0418">Kinase</keyword>
<dbReference type="Gene3D" id="3.30.565.10">
    <property type="entry name" value="Histidine kinase-like ATPase, C-terminal domain"/>
    <property type="match status" value="1"/>
</dbReference>
<dbReference type="NCBIfam" id="TIGR00229">
    <property type="entry name" value="sensory_box"/>
    <property type="match status" value="2"/>
</dbReference>
<dbReference type="PROSITE" id="PS50112">
    <property type="entry name" value="PAS"/>
    <property type="match status" value="2"/>
</dbReference>
<dbReference type="InterPro" id="IPR005467">
    <property type="entry name" value="His_kinase_dom"/>
</dbReference>
<dbReference type="Pfam" id="PF02518">
    <property type="entry name" value="HATPase_c"/>
    <property type="match status" value="1"/>
</dbReference>
<dbReference type="SMART" id="SM00448">
    <property type="entry name" value="REC"/>
    <property type="match status" value="1"/>
</dbReference>
<keyword evidence="6" id="KW-0812">Transmembrane</keyword>
<dbReference type="InterPro" id="IPR000014">
    <property type="entry name" value="PAS"/>
</dbReference>
<keyword evidence="6" id="KW-0472">Membrane</keyword>
<feature type="domain" description="PAS" evidence="9">
    <location>
        <begin position="105"/>
        <end position="158"/>
    </location>
</feature>
<dbReference type="InterPro" id="IPR001610">
    <property type="entry name" value="PAC"/>
</dbReference>
<evidence type="ECO:0000256" key="2">
    <source>
        <dbReference type="ARBA" id="ARBA00022777"/>
    </source>
</evidence>
<dbReference type="PROSITE" id="PS50113">
    <property type="entry name" value="PAC"/>
    <property type="match status" value="1"/>
</dbReference>
<evidence type="ECO:0000259" key="8">
    <source>
        <dbReference type="PROSITE" id="PS50110"/>
    </source>
</evidence>
<protein>
    <recommendedName>
        <fullName evidence="13">Nitrogen regulation protein B</fullName>
    </recommendedName>
</protein>
<feature type="domain" description="PAS" evidence="9">
    <location>
        <begin position="233"/>
        <end position="307"/>
    </location>
</feature>
<keyword evidence="3" id="KW-0902">Two-component regulatory system</keyword>
<keyword evidence="1" id="KW-0808">Transferase</keyword>
<dbReference type="PANTHER" id="PTHR24421">
    <property type="entry name" value="NITRATE/NITRITE SENSOR PROTEIN NARX-RELATED"/>
    <property type="match status" value="1"/>
</dbReference>
<dbReference type="InterPro" id="IPR035965">
    <property type="entry name" value="PAS-like_dom_sf"/>
</dbReference>
<organism evidence="11 12">
    <name type="scientific">Nitrospira tepida</name>
    <dbReference type="NCBI Taxonomy" id="2973512"/>
    <lineage>
        <taxon>Bacteria</taxon>
        <taxon>Pseudomonadati</taxon>
        <taxon>Nitrospirota</taxon>
        <taxon>Nitrospiria</taxon>
        <taxon>Nitrospirales</taxon>
        <taxon>Nitrospiraceae</taxon>
        <taxon>Nitrospira</taxon>
    </lineage>
</organism>
<dbReference type="Gene3D" id="1.20.5.1930">
    <property type="match status" value="1"/>
</dbReference>
<sequence length="743" mass="82765">MSLPDRPGLLAASLLTALAIFLLDLQLPAGLAVGILYVTVIAMTSLIRPDWIMYAAAGLCTVLIVIDIPFSAPGDGPYWMAYVNRAISVLAIWGAAWFRAQRRQAERNVSSIIESAPTGMLIVDAAGIIRQVNGLVERLSGYRREELLGQSVEQLIPEQLRQGHTAFREKFMERPVSRVMGIGRDLWLRRNGGEHVPVEIALTPLRLSGKNLVLCTVIDISYRKELERNLRRREEQYRLLVTSVPEAVYRAVPDQRFAVTFVSKLWTEWTGLTEEESYRCANVWESILHPDDRESVIRTIREAVIRRDQIDCEHRILHVRDGTVRYVKHRAVPVEDASDREALYYGGLITDVTDLKRTEMALQELNARLEDQVAKRTEVLERKTALLRRMATELTMAEQRERKQLAKDLHDYLAQLLVVCGIKLHQAMRRTEEAAVRQQLTEMRSMLDESLAYTRTLVAQLSPRVLYEAGLVAAVRWLGEWMGRQGLTVTVEAADGVPPLKDEQAVLLYQSVRELLFNVLKHAGVGEAAVTVRMEGDSLVVAVSDGGKGFDAGKLSDEGAGAGSRFGLFSIQERLDALGGSVRLSSAPGQGCRVELRVPLQVEKPAALAADLTCLLADDRAMVRQGIRCLLETYPDVPVEIVAEAEDGAQAVELACRLQPELVILDVYMPKVDGVEATKRIVRALPNVKVIGLSVEQDERVQQAMKEAGAAAFLVKDGMATDLYNIVRRIWEDRSQATPRADA</sequence>
<keyword evidence="12" id="KW-1185">Reference proteome</keyword>
<reference evidence="11" key="1">
    <citation type="submission" date="2022-10" db="EMBL/GenBank/DDBJ databases">
        <authorList>
            <person name="Koch H."/>
        </authorList>
    </citation>
    <scope>NUCLEOTIDE SEQUENCE</scope>
    <source>
        <strain evidence="11">DNF</strain>
    </source>
</reference>
<dbReference type="Pfam" id="PF00072">
    <property type="entry name" value="Response_reg"/>
    <property type="match status" value="1"/>
</dbReference>
<dbReference type="InterPro" id="IPR036890">
    <property type="entry name" value="HATPase_C_sf"/>
</dbReference>
<dbReference type="PROSITE" id="PS50109">
    <property type="entry name" value="HIS_KIN"/>
    <property type="match status" value="1"/>
</dbReference>
<dbReference type="SUPFAM" id="SSF55785">
    <property type="entry name" value="PYP-like sensor domain (PAS domain)"/>
    <property type="match status" value="2"/>
</dbReference>
<accession>A0AA86N199</accession>
<feature type="transmembrane region" description="Helical" evidence="6">
    <location>
        <begin position="54"/>
        <end position="72"/>
    </location>
</feature>
<dbReference type="RefSeq" id="WP_289269510.1">
    <property type="nucleotide sequence ID" value="NZ_OX365700.1"/>
</dbReference>
<dbReference type="InterPro" id="IPR050482">
    <property type="entry name" value="Sensor_HK_TwoCompSys"/>
</dbReference>
<feature type="modified residue" description="4-aspartylphosphate" evidence="4">
    <location>
        <position position="666"/>
    </location>
</feature>
<dbReference type="Gene3D" id="3.40.50.2300">
    <property type="match status" value="1"/>
</dbReference>
<dbReference type="InterPro" id="IPR013655">
    <property type="entry name" value="PAS_fold_3"/>
</dbReference>
<gene>
    <name evidence="11" type="ORF">DNFV4_03229</name>
</gene>
<dbReference type="Pfam" id="PF08447">
    <property type="entry name" value="PAS_3"/>
    <property type="match status" value="1"/>
</dbReference>
<evidence type="ECO:0000256" key="5">
    <source>
        <dbReference type="SAM" id="Coils"/>
    </source>
</evidence>
<dbReference type="Pfam" id="PF07730">
    <property type="entry name" value="HisKA_3"/>
    <property type="match status" value="1"/>
</dbReference>
<feature type="coiled-coil region" evidence="5">
    <location>
        <begin position="352"/>
        <end position="400"/>
    </location>
</feature>
<dbReference type="InterPro" id="IPR011006">
    <property type="entry name" value="CheY-like_superfamily"/>
</dbReference>
<dbReference type="EMBL" id="OX365700">
    <property type="protein sequence ID" value="CAI4032799.1"/>
    <property type="molecule type" value="Genomic_DNA"/>
</dbReference>
<dbReference type="SMART" id="SM00091">
    <property type="entry name" value="PAS"/>
    <property type="match status" value="2"/>
</dbReference>
<dbReference type="GO" id="GO:0016020">
    <property type="term" value="C:membrane"/>
    <property type="evidence" value="ECO:0007669"/>
    <property type="project" value="InterPro"/>
</dbReference>
<evidence type="ECO:0000256" key="4">
    <source>
        <dbReference type="PROSITE-ProRule" id="PRU00169"/>
    </source>
</evidence>
<feature type="domain" description="PAC" evidence="10">
    <location>
        <begin position="310"/>
        <end position="364"/>
    </location>
</feature>